<evidence type="ECO:0000256" key="1">
    <source>
        <dbReference type="SAM" id="Phobius"/>
    </source>
</evidence>
<feature type="transmembrane region" description="Helical" evidence="1">
    <location>
        <begin position="75"/>
        <end position="93"/>
    </location>
</feature>
<feature type="transmembrane region" description="Helical" evidence="1">
    <location>
        <begin position="126"/>
        <end position="148"/>
    </location>
</feature>
<dbReference type="PANTHER" id="PTHR46744">
    <property type="entry name" value="PROTEIN UNC-93 HOMOLOG B1"/>
    <property type="match status" value="1"/>
</dbReference>
<gene>
    <name evidence="2" type="ORF">XENOCAPTIV_004720</name>
</gene>
<keyword evidence="3" id="KW-1185">Reference proteome</keyword>
<comment type="caution">
    <text evidence="2">The sequence shown here is derived from an EMBL/GenBank/DDBJ whole genome shotgun (WGS) entry which is preliminary data.</text>
</comment>
<keyword evidence="1" id="KW-1133">Transmembrane helix</keyword>
<feature type="transmembrane region" description="Helical" evidence="1">
    <location>
        <begin position="182"/>
        <end position="204"/>
    </location>
</feature>
<dbReference type="Proteomes" id="UP001434883">
    <property type="component" value="Unassembled WGS sequence"/>
</dbReference>
<evidence type="ECO:0000313" key="2">
    <source>
        <dbReference type="EMBL" id="MEQ2200906.1"/>
    </source>
</evidence>
<dbReference type="InterPro" id="IPR043268">
    <property type="entry name" value="UNC93B1"/>
</dbReference>
<dbReference type="PANTHER" id="PTHR46744:SF1">
    <property type="entry name" value="PROTEIN UNC-93 HOMOLOG B1"/>
    <property type="match status" value="1"/>
</dbReference>
<proteinExistence type="predicted"/>
<accession>A0ABV0QYP1</accession>
<feature type="transmembrane region" description="Helical" evidence="1">
    <location>
        <begin position="155"/>
        <end position="176"/>
    </location>
</feature>
<evidence type="ECO:0000313" key="3">
    <source>
        <dbReference type="Proteomes" id="UP001434883"/>
    </source>
</evidence>
<feature type="transmembrane region" description="Helical" evidence="1">
    <location>
        <begin position="28"/>
        <end position="47"/>
    </location>
</feature>
<sequence>MQLTLHYDMTYREVKYSNLGLEDIDRKMLMGINVTPIIGLLYTPVLIRMAQQYYEYANYKEEDVQEQRKLPKGACHSYIIVFQSVFYAIFNVITCHLKGQLDFVVINGILFPPQSYGVCILGLKSLWLLIMVYGLSCSVFSLLSLSLLRLPRWVCLMGGAAVHGVLLVVLLALSVKSNSPEYLGPLLVIMVLWGLGSALNKAGISSEYHLSRSS</sequence>
<keyword evidence="1" id="KW-0472">Membrane</keyword>
<name>A0ABV0QYP1_9TELE</name>
<reference evidence="2 3" key="1">
    <citation type="submission" date="2021-06" db="EMBL/GenBank/DDBJ databases">
        <authorList>
            <person name="Palmer J.M."/>
        </authorList>
    </citation>
    <scope>NUCLEOTIDE SEQUENCE [LARGE SCALE GENOMIC DNA]</scope>
    <source>
        <strain evidence="2 3">XC_2019</strain>
        <tissue evidence="2">Muscle</tissue>
    </source>
</reference>
<organism evidence="2 3">
    <name type="scientific">Xenoophorus captivus</name>
    <dbReference type="NCBI Taxonomy" id="1517983"/>
    <lineage>
        <taxon>Eukaryota</taxon>
        <taxon>Metazoa</taxon>
        <taxon>Chordata</taxon>
        <taxon>Craniata</taxon>
        <taxon>Vertebrata</taxon>
        <taxon>Euteleostomi</taxon>
        <taxon>Actinopterygii</taxon>
        <taxon>Neopterygii</taxon>
        <taxon>Teleostei</taxon>
        <taxon>Neoteleostei</taxon>
        <taxon>Acanthomorphata</taxon>
        <taxon>Ovalentaria</taxon>
        <taxon>Atherinomorphae</taxon>
        <taxon>Cyprinodontiformes</taxon>
        <taxon>Goodeidae</taxon>
        <taxon>Xenoophorus</taxon>
    </lineage>
</organism>
<protein>
    <submittedName>
        <fullName evidence="2">Uncharacterized protein</fullName>
    </submittedName>
</protein>
<dbReference type="EMBL" id="JAHRIN010026713">
    <property type="protein sequence ID" value="MEQ2200906.1"/>
    <property type="molecule type" value="Genomic_DNA"/>
</dbReference>
<keyword evidence="1" id="KW-0812">Transmembrane</keyword>